<accession>A0A094J9H6</accession>
<protein>
    <submittedName>
        <fullName evidence="3">Uncharacterized protein</fullName>
    </submittedName>
</protein>
<dbReference type="PANTHER" id="PTHR34580">
    <property type="match status" value="1"/>
</dbReference>
<dbReference type="Pfam" id="PF25583">
    <property type="entry name" value="WCX"/>
    <property type="match status" value="1"/>
</dbReference>
<dbReference type="Proteomes" id="UP000053718">
    <property type="component" value="Unassembled WGS sequence"/>
</dbReference>
<dbReference type="Pfam" id="PF13280">
    <property type="entry name" value="WYL"/>
    <property type="match status" value="1"/>
</dbReference>
<evidence type="ECO:0000259" key="1">
    <source>
        <dbReference type="Pfam" id="PF13280"/>
    </source>
</evidence>
<evidence type="ECO:0000259" key="2">
    <source>
        <dbReference type="Pfam" id="PF25583"/>
    </source>
</evidence>
<gene>
    <name evidence="3" type="ORF">IDAT_04215</name>
</gene>
<dbReference type="PANTHER" id="PTHR34580:SF1">
    <property type="entry name" value="PROTEIN PAFC"/>
    <property type="match status" value="1"/>
</dbReference>
<dbReference type="eggNOG" id="COG2378">
    <property type="taxonomic scope" value="Bacteria"/>
</dbReference>
<keyword evidence="4" id="KW-1185">Reference proteome</keyword>
<dbReference type="InterPro" id="IPR051534">
    <property type="entry name" value="CBASS_pafABC_assoc_protein"/>
</dbReference>
<dbReference type="InterPro" id="IPR026881">
    <property type="entry name" value="WYL_dom"/>
</dbReference>
<sequence length="353" mass="40227">MEGQTTKGESLTIRCIYMLLALYERPRTVAELEAYLQEKGLAQVSRRSLQRNLEDLEGHFGLYREEREAANAADVWNLAQQDFEKLLELEDPVALALVIAEQQLKQLGPMTVFAPVQSLFERAREQLASRNTTASLWLKRVKVSAASHRLVGPELASEQSQRLLDVALRQVAIRLHYHPHQGDPAQVIRATALAVFYRGAVAYLIVRDHSNDRVRQLPFSRISEVREVVTEDARVGDFDLDTYAASGALAYRFGDPFRLEAVVFNSIRREIEDAPLGEDQELLELADQPHCRLLRVTVPYTLNLVQWLLARAAYLKIIGPDDFRNKFQEELRRALKNFESEELCVPAERNFGS</sequence>
<dbReference type="InterPro" id="IPR057727">
    <property type="entry name" value="WCX_dom"/>
</dbReference>
<evidence type="ECO:0000313" key="3">
    <source>
        <dbReference type="EMBL" id="KFZ29236.1"/>
    </source>
</evidence>
<dbReference type="EMBL" id="JPIN01000004">
    <property type="protein sequence ID" value="KFZ29236.1"/>
    <property type="molecule type" value="Genomic_DNA"/>
</dbReference>
<proteinExistence type="predicted"/>
<feature type="domain" description="WYL" evidence="1">
    <location>
        <begin position="162"/>
        <end position="226"/>
    </location>
</feature>
<reference evidence="3 4" key="1">
    <citation type="submission" date="2014-06" db="EMBL/GenBank/DDBJ databases">
        <title>Draft genome sequence of Idiomarina sp. MCCC 1A10513.</title>
        <authorList>
            <person name="Du J."/>
            <person name="Lai Q."/>
            <person name="Shao Z."/>
        </authorList>
    </citation>
    <scope>NUCLEOTIDE SEQUENCE [LARGE SCALE GENOMIC DNA]</scope>
    <source>
        <strain evidence="3 4">MCCC 1A10513</strain>
    </source>
</reference>
<evidence type="ECO:0000313" key="4">
    <source>
        <dbReference type="Proteomes" id="UP000053718"/>
    </source>
</evidence>
<comment type="caution">
    <text evidence="3">The sequence shown here is derived from an EMBL/GenBank/DDBJ whole genome shotgun (WGS) entry which is preliminary data.</text>
</comment>
<dbReference type="OrthoDB" id="8595817at2"/>
<dbReference type="AlphaFoldDB" id="A0A094J9H6"/>
<dbReference type="RefSeq" id="WP_034730941.1">
    <property type="nucleotide sequence ID" value="NZ_JPIN01000004.1"/>
</dbReference>
<dbReference type="STRING" id="1517416.IDAT_04215"/>
<organism evidence="3 4">
    <name type="scientific">Pseudidiomarina atlantica</name>
    <dbReference type="NCBI Taxonomy" id="1517416"/>
    <lineage>
        <taxon>Bacteria</taxon>
        <taxon>Pseudomonadati</taxon>
        <taxon>Pseudomonadota</taxon>
        <taxon>Gammaproteobacteria</taxon>
        <taxon>Alteromonadales</taxon>
        <taxon>Idiomarinaceae</taxon>
        <taxon>Pseudidiomarina</taxon>
    </lineage>
</organism>
<name>A0A094J9H6_9GAMM</name>
<feature type="domain" description="WCX" evidence="2">
    <location>
        <begin position="260"/>
        <end position="335"/>
    </location>
</feature>